<reference evidence="3 4" key="1">
    <citation type="journal article" date="2023" name="IMA Fungus">
        <title>Comparative genomic study of the Penicillium genus elucidates a diverse pangenome and 15 lateral gene transfer events.</title>
        <authorList>
            <person name="Petersen C."/>
            <person name="Sorensen T."/>
            <person name="Nielsen M.R."/>
            <person name="Sondergaard T.E."/>
            <person name="Sorensen J.L."/>
            <person name="Fitzpatrick D.A."/>
            <person name="Frisvad J.C."/>
            <person name="Nielsen K.L."/>
        </authorList>
    </citation>
    <scope>NUCLEOTIDE SEQUENCE [LARGE SCALE GENOMIC DNA]</scope>
    <source>
        <strain evidence="3 4">IBT 3361</strain>
    </source>
</reference>
<proteinExistence type="predicted"/>
<feature type="compositionally biased region" description="Polar residues" evidence="2">
    <location>
        <begin position="38"/>
        <end position="57"/>
    </location>
</feature>
<evidence type="ECO:0000313" key="3">
    <source>
        <dbReference type="EMBL" id="KAJ5260364.1"/>
    </source>
</evidence>
<comment type="caution">
    <text evidence="3">The sequence shown here is derived from an EMBL/GenBank/DDBJ whole genome shotgun (WGS) entry which is preliminary data.</text>
</comment>
<dbReference type="InterPro" id="IPR036412">
    <property type="entry name" value="HAD-like_sf"/>
</dbReference>
<keyword evidence="1" id="KW-1278">Translocase</keyword>
<accession>A0ABQ8W8W8</accession>
<dbReference type="Gene3D" id="3.40.50.1000">
    <property type="entry name" value="HAD superfamily/HAD-like"/>
    <property type="match status" value="1"/>
</dbReference>
<dbReference type="PANTHER" id="PTHR43520:SF32">
    <property type="entry name" value="COPPER RESISTANCE P-TYPE ATPASE (EUROFUNG)"/>
    <property type="match status" value="1"/>
</dbReference>
<dbReference type="InterPro" id="IPR023214">
    <property type="entry name" value="HAD_sf"/>
</dbReference>
<evidence type="ECO:0000256" key="2">
    <source>
        <dbReference type="SAM" id="MobiDB-lite"/>
    </source>
</evidence>
<feature type="region of interest" description="Disordered" evidence="2">
    <location>
        <begin position="38"/>
        <end position="62"/>
    </location>
</feature>
<dbReference type="Proteomes" id="UP001220256">
    <property type="component" value="Unassembled WGS sequence"/>
</dbReference>
<evidence type="ECO:0000256" key="1">
    <source>
        <dbReference type="ARBA" id="ARBA00022967"/>
    </source>
</evidence>
<dbReference type="SUPFAM" id="SSF56784">
    <property type="entry name" value="HAD-like"/>
    <property type="match status" value="1"/>
</dbReference>
<dbReference type="EMBL" id="JAPVEB010000008">
    <property type="protein sequence ID" value="KAJ5260364.1"/>
    <property type="molecule type" value="Genomic_DNA"/>
</dbReference>
<keyword evidence="4" id="KW-1185">Reference proteome</keyword>
<dbReference type="PANTHER" id="PTHR43520">
    <property type="entry name" value="ATP7, ISOFORM B"/>
    <property type="match status" value="1"/>
</dbReference>
<name>A0ABQ8W8W8_PENCH</name>
<protein>
    <submittedName>
        <fullName evidence="3">Uncharacterized protein</fullName>
    </submittedName>
</protein>
<gene>
    <name evidence="3" type="ORF">N7505_009745</name>
</gene>
<sequence length="129" mass="13486">MCTGDNQTTAHAVADMLDIPRSKVMANVLPAEKASFVRQIQNHSSNTTPADGETTPSSNPPRPIVAFVGDGVDDSPALAAADVSIAMASGSDVATNSASFILLKSGLSTILQLVLLSRRVFNRARMNFG</sequence>
<organism evidence="3 4">
    <name type="scientific">Penicillium chrysogenum</name>
    <name type="common">Penicillium notatum</name>
    <dbReference type="NCBI Taxonomy" id="5076"/>
    <lineage>
        <taxon>Eukaryota</taxon>
        <taxon>Fungi</taxon>
        <taxon>Dikarya</taxon>
        <taxon>Ascomycota</taxon>
        <taxon>Pezizomycotina</taxon>
        <taxon>Eurotiomycetes</taxon>
        <taxon>Eurotiomycetidae</taxon>
        <taxon>Eurotiales</taxon>
        <taxon>Aspergillaceae</taxon>
        <taxon>Penicillium</taxon>
        <taxon>Penicillium chrysogenum species complex</taxon>
    </lineage>
</organism>
<evidence type="ECO:0000313" key="4">
    <source>
        <dbReference type="Proteomes" id="UP001220256"/>
    </source>
</evidence>